<comment type="similarity">
    <text evidence="1">Belongs to the HupH/HyaF family.</text>
</comment>
<evidence type="ECO:0000313" key="4">
    <source>
        <dbReference type="Proteomes" id="UP000319627"/>
    </source>
</evidence>
<dbReference type="InterPro" id="IPR006894">
    <property type="entry name" value="HupH_Hydgase_express_prot_C"/>
</dbReference>
<dbReference type="AlphaFoldDB" id="A0A562J197"/>
<feature type="domain" description="HupH hydrogenase expression protein C-terminal" evidence="2">
    <location>
        <begin position="71"/>
        <end position="143"/>
    </location>
</feature>
<reference evidence="3 4" key="1">
    <citation type="submission" date="2019-07" db="EMBL/GenBank/DDBJ databases">
        <title>Genomic Encyclopedia of Type Strains, Phase I: the one thousand microbial genomes (KMG-I) project.</title>
        <authorList>
            <person name="Kyrpides N."/>
        </authorList>
    </citation>
    <scope>NUCLEOTIDE SEQUENCE [LARGE SCALE GENOMIC DNA]</scope>
    <source>
        <strain evidence="3 4">DSM 375</strain>
    </source>
</reference>
<accession>A0A562J197</accession>
<protein>
    <submittedName>
        <fullName evidence="3">Hydrogenase-1 operon protein HyaF</fullName>
    </submittedName>
</protein>
<evidence type="ECO:0000313" key="3">
    <source>
        <dbReference type="EMBL" id="TWH76604.1"/>
    </source>
</evidence>
<keyword evidence="4" id="KW-1185">Reference proteome</keyword>
<sequence>MNPELPLLAGMGAGARHEDDGLSYMPMPQEMNTFNAPLLPESEILEQHPQVLRYLEHVQIALECWPSNPQQAPLVLDDLPEVAVRLIQQILGEGEVSIQLQGPQPARIQETLLAGLWWVQQLDPEGHPIQQWLEVADIPALVSEHSFAGARWPLVTDLPEGLVNAGPVLIELLEAADRQQTQSCNAGLHDEPHVVNLSLLPFSPPDHQFLAQYLGIGPALILSRGYGNCRIQSTATPGIWRVQYFNSGDQLILDTLEVTSMPQVACAATEDLADSAERLREMREVLL</sequence>
<dbReference type="Proteomes" id="UP000319627">
    <property type="component" value="Unassembled WGS sequence"/>
</dbReference>
<dbReference type="Gene3D" id="3.30.1370.140">
    <property type="entry name" value="HupH hydrogenase expression protein, C-terminal domain"/>
    <property type="match status" value="2"/>
</dbReference>
<gene>
    <name evidence="3" type="ORF">LX59_00649</name>
</gene>
<evidence type="ECO:0000259" key="2">
    <source>
        <dbReference type="Pfam" id="PF04809"/>
    </source>
</evidence>
<dbReference type="Pfam" id="PF04809">
    <property type="entry name" value="HupH_C"/>
    <property type="match status" value="2"/>
</dbReference>
<comment type="caution">
    <text evidence="3">The sequence shown here is derived from an EMBL/GenBank/DDBJ whole genome shotgun (WGS) entry which is preliminary data.</text>
</comment>
<proteinExistence type="inferred from homology"/>
<dbReference type="InterPro" id="IPR038527">
    <property type="entry name" value="HupH_C_sf"/>
</dbReference>
<dbReference type="EMBL" id="VLKG01000002">
    <property type="protein sequence ID" value="TWH76604.1"/>
    <property type="molecule type" value="Genomic_DNA"/>
</dbReference>
<feature type="domain" description="HupH hydrogenase expression protein C-terminal" evidence="2">
    <location>
        <begin position="162"/>
        <end position="285"/>
    </location>
</feature>
<dbReference type="OrthoDB" id="6560677at2"/>
<organism evidence="3 4">
    <name type="scientific">Azomonas agilis</name>
    <dbReference type="NCBI Taxonomy" id="116849"/>
    <lineage>
        <taxon>Bacteria</taxon>
        <taxon>Pseudomonadati</taxon>
        <taxon>Pseudomonadota</taxon>
        <taxon>Gammaproteobacteria</taxon>
        <taxon>Pseudomonadales</taxon>
        <taxon>Pseudomonadaceae</taxon>
        <taxon>Azomonas</taxon>
    </lineage>
</organism>
<name>A0A562J197_9GAMM</name>
<evidence type="ECO:0000256" key="1">
    <source>
        <dbReference type="ARBA" id="ARBA00010832"/>
    </source>
</evidence>
<dbReference type="RefSeq" id="WP_144570398.1">
    <property type="nucleotide sequence ID" value="NZ_VLKG01000002.1"/>
</dbReference>